<feature type="region of interest" description="Disordered" evidence="12">
    <location>
        <begin position="122"/>
        <end position="147"/>
    </location>
</feature>
<dbReference type="GO" id="GO:0005829">
    <property type="term" value="C:cytosol"/>
    <property type="evidence" value="ECO:0007669"/>
    <property type="project" value="TreeGrafter"/>
</dbReference>
<evidence type="ECO:0000256" key="6">
    <source>
        <dbReference type="ARBA" id="ARBA00022786"/>
    </source>
</evidence>
<dbReference type="Ensembl" id="ENSSMAT00000040126.1">
    <property type="protein sequence ID" value="ENSSMAP00000038802.1"/>
    <property type="gene ID" value="ENSSMAG00000017077.2"/>
</dbReference>
<dbReference type="GO" id="GO:0004843">
    <property type="term" value="F:cysteine-type deubiquitinase activity"/>
    <property type="evidence" value="ECO:0007669"/>
    <property type="project" value="UniProtKB-UniRule"/>
</dbReference>
<evidence type="ECO:0000256" key="9">
    <source>
        <dbReference type="ARBA" id="ARBA00023306"/>
    </source>
</evidence>
<evidence type="ECO:0000313" key="15">
    <source>
        <dbReference type="Proteomes" id="UP000694558"/>
    </source>
</evidence>
<keyword evidence="5" id="KW-0498">Mitosis</keyword>
<dbReference type="PROSITE" id="PS50235">
    <property type="entry name" value="USP_3"/>
    <property type="match status" value="1"/>
</dbReference>
<protein>
    <recommendedName>
        <fullName evidence="10">Ubiquitin carboxyl-terminal hydrolase</fullName>
        <ecNumber evidence="10">3.4.19.12</ecNumber>
    </recommendedName>
</protein>
<sequence>MTTIVPKLSSGGAVRIRFSSIDVGTTKWKEGTFEILEKDNKVNLCLRFNCGGASKTFQVLFSLFCHSSSVRGVTTKALGLTSNVKCLLFYQIFGTVNHTHHIKSNLKLLSFRSEKRKRLLNSESDLNEDYPKENDSSSNNKATSDPSRKFLLSCKEKLKQGEENRTQLGSTPLQPSSFYGSRSVTKDYCQSHSFLERPSSTAQSTTAKRSLMLPNHSTPFKKVRPSVDYGGWNKQRPSTLAQPQPPLQGFSNLGNTCYMNAILQSLFSLPSFSNDMLRQSIPWKKVPINALLRRFAHLMVKKDVGCPETKKDLLRKVKSAISSTAERFSGNMQNDAHEFLSQCLDQLKDDVEKMNKSWTDEASASSSPSVLCESGQEAMSLSAKAEPGEEVDTSRIYTCPVAVNMEFEVQHTINCKGCGEVVTKREQFNDLSIDLPRRKKTLPLRSIQDSLDLFFRMEEIEYSCEKCNGKAATVTHKFSKLPRVLILHLKRYSFNAQLSLNSKLGQQVVIPRYLTLLSHCTESTRPPVNIHNPLKHNMKELQTFHTLGKVANSGCTSILMDSDCEEEINRRASASRKRRLSSCLPDDDDRPEERGATIDSADFSGINDDEMLAAVLEMSRQEAGFSAPPPLEDEPTSSPDTGFGDTDVHDLAYHTDLLEMDSKQPADVLDSLDLTMDENKENQTPEGVQQQGELDWVQQYSLDQEREEQELQQALAQSLQEHEAQEMREDDDLKRATELSLQEFNNSLPELLCSDEDSGNEDVLDMEYTEAEAENLKRNAESGDLANSFRLISVVSHIGSSSSSGHYISDVYDMKKQSWLTYNDLDVSRTQEAAVQRDRDRSGYIFFYMHKDVFEQLFEMERAGASSTSEAGRNVLQPL</sequence>
<dbReference type="InterPro" id="IPR038093">
    <property type="entry name" value="USP37-like_PH_sf"/>
</dbReference>
<name>A0A8D3BUU4_SCOMX</name>
<dbReference type="Pfam" id="PF16674">
    <property type="entry name" value="UCH_N"/>
    <property type="match status" value="1"/>
</dbReference>
<dbReference type="InterPro" id="IPR050164">
    <property type="entry name" value="Peptidase_C19"/>
</dbReference>
<dbReference type="GO" id="GO:0051301">
    <property type="term" value="P:cell division"/>
    <property type="evidence" value="ECO:0007669"/>
    <property type="project" value="UniProtKB-KW"/>
</dbReference>
<keyword evidence="11" id="KW-0175">Coiled coil</keyword>
<keyword evidence="7 10" id="KW-0378">Hydrolase</keyword>
<dbReference type="GeneTree" id="ENSGT00940000158091"/>
<comment type="similarity">
    <text evidence="2 10">Belongs to the peptidase C19 family.</text>
</comment>
<dbReference type="Gene3D" id="2.30.29.180">
    <property type="entry name" value="Ubiquitin carboxyl-terminal hydrolase 26/29/37, pleckstrin homology-like domain"/>
    <property type="match status" value="1"/>
</dbReference>
<evidence type="ECO:0000256" key="7">
    <source>
        <dbReference type="ARBA" id="ARBA00022801"/>
    </source>
</evidence>
<dbReference type="Gene3D" id="3.90.70.10">
    <property type="entry name" value="Cysteine proteinases"/>
    <property type="match status" value="2"/>
</dbReference>
<dbReference type="InterPro" id="IPR001394">
    <property type="entry name" value="Peptidase_C19_UCH"/>
</dbReference>
<evidence type="ECO:0000256" key="8">
    <source>
        <dbReference type="ARBA" id="ARBA00022807"/>
    </source>
</evidence>
<dbReference type="AlphaFoldDB" id="A0A8D3BUU4"/>
<feature type="coiled-coil region" evidence="11">
    <location>
        <begin position="697"/>
        <end position="739"/>
    </location>
</feature>
<evidence type="ECO:0000256" key="4">
    <source>
        <dbReference type="ARBA" id="ARBA00022670"/>
    </source>
</evidence>
<dbReference type="GO" id="GO:0016579">
    <property type="term" value="P:protein deubiquitination"/>
    <property type="evidence" value="ECO:0007669"/>
    <property type="project" value="InterPro"/>
</dbReference>
<dbReference type="InterPro" id="IPR018200">
    <property type="entry name" value="USP_CS"/>
</dbReference>
<dbReference type="Pfam" id="PF00443">
    <property type="entry name" value="UCH"/>
    <property type="match status" value="1"/>
</dbReference>
<dbReference type="FunFam" id="3.90.70.10:FF:000066">
    <property type="entry name" value="Ubiquitin carboxyl-terminal hydrolase 37"/>
    <property type="match status" value="1"/>
</dbReference>
<feature type="region of interest" description="Disordered" evidence="12">
    <location>
        <begin position="575"/>
        <end position="604"/>
    </location>
</feature>
<dbReference type="GO" id="GO:0006508">
    <property type="term" value="P:proteolysis"/>
    <property type="evidence" value="ECO:0007669"/>
    <property type="project" value="UniProtKB-KW"/>
</dbReference>
<evidence type="ECO:0000259" key="13">
    <source>
        <dbReference type="PROSITE" id="PS50235"/>
    </source>
</evidence>
<organism evidence="14 15">
    <name type="scientific">Scophthalmus maximus</name>
    <name type="common">Turbot</name>
    <name type="synonym">Psetta maxima</name>
    <dbReference type="NCBI Taxonomy" id="52904"/>
    <lineage>
        <taxon>Eukaryota</taxon>
        <taxon>Metazoa</taxon>
        <taxon>Chordata</taxon>
        <taxon>Craniata</taxon>
        <taxon>Vertebrata</taxon>
        <taxon>Euteleostomi</taxon>
        <taxon>Actinopterygii</taxon>
        <taxon>Neopterygii</taxon>
        <taxon>Teleostei</taxon>
        <taxon>Neoteleostei</taxon>
        <taxon>Acanthomorphata</taxon>
        <taxon>Carangaria</taxon>
        <taxon>Pleuronectiformes</taxon>
        <taxon>Pleuronectoidei</taxon>
        <taxon>Scophthalmidae</taxon>
        <taxon>Scophthalmus</taxon>
    </lineage>
</organism>
<evidence type="ECO:0000256" key="10">
    <source>
        <dbReference type="RuleBase" id="RU366025"/>
    </source>
</evidence>
<dbReference type="EC" id="3.4.19.12" evidence="10"/>
<dbReference type="Pfam" id="PF02809">
    <property type="entry name" value="UIM"/>
    <property type="match status" value="3"/>
</dbReference>
<comment type="catalytic activity">
    <reaction evidence="1 10">
        <text>Thiol-dependent hydrolysis of ester, thioester, amide, peptide and isopeptide bonds formed by the C-terminal Gly of ubiquitin (a 76-residue protein attached to proteins as an intracellular targeting signal).</text>
        <dbReference type="EC" id="3.4.19.12"/>
    </reaction>
</comment>
<keyword evidence="6 10" id="KW-0833">Ubl conjugation pathway</keyword>
<proteinExistence type="inferred from homology"/>
<keyword evidence="3" id="KW-0132">Cell division</keyword>
<reference evidence="14" key="2">
    <citation type="submission" date="2025-08" db="UniProtKB">
        <authorList>
            <consortium name="Ensembl"/>
        </authorList>
    </citation>
    <scope>IDENTIFICATION</scope>
</reference>
<dbReference type="GO" id="GO:0005634">
    <property type="term" value="C:nucleus"/>
    <property type="evidence" value="ECO:0007669"/>
    <property type="project" value="TreeGrafter"/>
</dbReference>
<evidence type="ECO:0000256" key="2">
    <source>
        <dbReference type="ARBA" id="ARBA00009085"/>
    </source>
</evidence>
<dbReference type="PANTHER" id="PTHR24006:SF915">
    <property type="entry name" value="UBIQUITIN CARBOXYL-TERMINAL HYDROLASE-RELATED"/>
    <property type="match status" value="1"/>
</dbReference>
<reference evidence="14" key="1">
    <citation type="submission" date="2023-05" db="EMBL/GenBank/DDBJ databases">
        <title>High-quality long-read genome of Scophthalmus maximus.</title>
        <authorList>
            <person name="Lien S."/>
            <person name="Martinez P."/>
        </authorList>
    </citation>
    <scope>NUCLEOTIDE SEQUENCE [LARGE SCALE GENOMIC DNA]</scope>
</reference>
<feature type="domain" description="USP" evidence="13">
    <location>
        <begin position="248"/>
        <end position="851"/>
    </location>
</feature>
<feature type="region of interest" description="Disordered" evidence="12">
    <location>
        <begin position="621"/>
        <end position="648"/>
    </location>
</feature>
<dbReference type="InterPro" id="IPR038765">
    <property type="entry name" value="Papain-like_cys_pep_sf"/>
</dbReference>
<keyword evidence="8 10" id="KW-0788">Thiol protease</keyword>
<dbReference type="SUPFAM" id="SSF54001">
    <property type="entry name" value="Cysteine proteinases"/>
    <property type="match status" value="1"/>
</dbReference>
<evidence type="ECO:0000256" key="12">
    <source>
        <dbReference type="SAM" id="MobiDB-lite"/>
    </source>
</evidence>
<dbReference type="PROSITE" id="PS00973">
    <property type="entry name" value="USP_2"/>
    <property type="match status" value="1"/>
</dbReference>
<dbReference type="PANTHER" id="PTHR24006">
    <property type="entry name" value="UBIQUITIN CARBOXYL-TERMINAL HYDROLASE"/>
    <property type="match status" value="1"/>
</dbReference>
<dbReference type="PROSITE" id="PS00972">
    <property type="entry name" value="USP_1"/>
    <property type="match status" value="1"/>
</dbReference>
<dbReference type="SMART" id="SM00726">
    <property type="entry name" value="UIM"/>
    <property type="match status" value="3"/>
</dbReference>
<dbReference type="InterPro" id="IPR003903">
    <property type="entry name" value="UIM_dom"/>
</dbReference>
<dbReference type="CDD" id="cd02257">
    <property type="entry name" value="Peptidase_C19"/>
    <property type="match status" value="1"/>
</dbReference>
<dbReference type="InterPro" id="IPR028889">
    <property type="entry name" value="USP"/>
</dbReference>
<dbReference type="GO" id="GO:0000082">
    <property type="term" value="P:G1/S transition of mitotic cell cycle"/>
    <property type="evidence" value="ECO:0007669"/>
    <property type="project" value="TreeGrafter"/>
</dbReference>
<evidence type="ECO:0000256" key="11">
    <source>
        <dbReference type="SAM" id="Coils"/>
    </source>
</evidence>
<accession>A0A8D3BUU4</accession>
<gene>
    <name evidence="14" type="primary">USP37</name>
</gene>
<dbReference type="InterPro" id="IPR032069">
    <property type="entry name" value="USP37-like_PH"/>
</dbReference>
<dbReference type="Proteomes" id="UP000694558">
    <property type="component" value="Chromosome 14"/>
</dbReference>
<keyword evidence="4 10" id="KW-0645">Protease</keyword>
<evidence type="ECO:0000313" key="14">
    <source>
        <dbReference type="Ensembl" id="ENSSMAP00000038802.1"/>
    </source>
</evidence>
<feature type="compositionally biased region" description="Polar residues" evidence="12">
    <location>
        <begin position="136"/>
        <end position="145"/>
    </location>
</feature>
<evidence type="ECO:0000256" key="1">
    <source>
        <dbReference type="ARBA" id="ARBA00000707"/>
    </source>
</evidence>
<evidence type="ECO:0000256" key="3">
    <source>
        <dbReference type="ARBA" id="ARBA00022618"/>
    </source>
</evidence>
<dbReference type="PROSITE" id="PS50330">
    <property type="entry name" value="UIM"/>
    <property type="match status" value="3"/>
</dbReference>
<keyword evidence="9" id="KW-0131">Cell cycle</keyword>
<evidence type="ECO:0000256" key="5">
    <source>
        <dbReference type="ARBA" id="ARBA00022776"/>
    </source>
</evidence>